<reference evidence="2" key="1">
    <citation type="submission" date="2022-01" db="EMBL/GenBank/DDBJ databases">
        <title>Microbacterium eymi and Microbacterium rhizovicinus sp. nov., isolated from the rhizospheric soil of Elymus tsukushiensis, a plant native to the Dokdo Islands, Republic of Korea.</title>
        <authorList>
            <person name="Hwang Y.J."/>
        </authorList>
    </citation>
    <scope>NUCLEOTIDE SEQUENCE</scope>
    <source>
        <strain evidence="2">KUDC0405</strain>
    </source>
</reference>
<dbReference type="SUPFAM" id="SSF63829">
    <property type="entry name" value="Calcium-dependent phosphotriesterase"/>
    <property type="match status" value="1"/>
</dbReference>
<proteinExistence type="predicted"/>
<accession>A0ABY5NHT0</accession>
<keyword evidence="3" id="KW-1185">Reference proteome</keyword>
<dbReference type="InterPro" id="IPR011042">
    <property type="entry name" value="6-blade_b-propeller_TolB-like"/>
</dbReference>
<name>A0ABY5NHT0_9MICO</name>
<evidence type="ECO:0000313" key="2">
    <source>
        <dbReference type="EMBL" id="UUT34747.1"/>
    </source>
</evidence>
<organism evidence="2 3">
    <name type="scientific">Microbacterium elymi</name>
    <dbReference type="NCBI Taxonomy" id="2909587"/>
    <lineage>
        <taxon>Bacteria</taxon>
        <taxon>Bacillati</taxon>
        <taxon>Actinomycetota</taxon>
        <taxon>Actinomycetes</taxon>
        <taxon>Micrococcales</taxon>
        <taxon>Microbacteriaceae</taxon>
        <taxon>Microbacterium</taxon>
    </lineage>
</organism>
<dbReference type="Proteomes" id="UP001054811">
    <property type="component" value="Chromosome"/>
</dbReference>
<gene>
    <name evidence="2" type="ORF">L2X98_30290</name>
</gene>
<dbReference type="RefSeq" id="WP_259611273.1">
    <property type="nucleotide sequence ID" value="NZ_CP091139.2"/>
</dbReference>
<dbReference type="EMBL" id="CP091139">
    <property type="protein sequence ID" value="UUT34747.1"/>
    <property type="molecule type" value="Genomic_DNA"/>
</dbReference>
<sequence length="397" mass="40496">MRIHRIRVVAAVGSASLLMLGLAVAPASAHTTSTSPSSGSYRVIAEGLNNPRGITVDARGALYVAEAGTGGPESDSCFVASAGTRVCAGDTSSITQLTASRHGWHQQRVVTGLPSLAPPPGATGAGTEASGASAVLVNGRHYDAVIGFGVGCEDVASGPDPSCDPWTEHGLSRLSGALVTGTIGSHHAPRVVTSLAEYEYRTNPIDSPDSNPVSLVRDRGGYLIADAGANVILQVRSRNHIRALAQFADVDVQNPFAPPGVMTPMQFVPTSAVRGPDGALYVSQLTGFPFPQGGSTIWRISAGHAPTPYATGLTNVTDLAFARDGSLYAVEISAAGLLSGDTTGALMRVPRHGGTATVVAGGLPAPYGVALQGRDAYVTVNSSSPGIGQVVQVSLTR</sequence>
<protein>
    <submittedName>
        <fullName evidence="2">ScyD/ScyE family protein</fullName>
    </submittedName>
</protein>
<keyword evidence="1" id="KW-0732">Signal</keyword>
<evidence type="ECO:0000313" key="3">
    <source>
        <dbReference type="Proteomes" id="UP001054811"/>
    </source>
</evidence>
<evidence type="ECO:0000256" key="1">
    <source>
        <dbReference type="SAM" id="SignalP"/>
    </source>
</evidence>
<dbReference type="Gene3D" id="2.120.10.30">
    <property type="entry name" value="TolB, C-terminal domain"/>
    <property type="match status" value="2"/>
</dbReference>
<feature type="signal peptide" evidence="1">
    <location>
        <begin position="1"/>
        <end position="29"/>
    </location>
</feature>
<dbReference type="InterPro" id="IPR048031">
    <property type="entry name" value="ScyD/ScyE-like"/>
</dbReference>
<feature type="chain" id="PRO_5045700662" evidence="1">
    <location>
        <begin position="30"/>
        <end position="397"/>
    </location>
</feature>
<dbReference type="NCBIfam" id="NF033206">
    <property type="entry name" value="ScyE_fam"/>
    <property type="match status" value="1"/>
</dbReference>